<sequence length="245" mass="26872">METLKFLTWLRDTHGRDLDACTQQDVDQYLAEGPTTRHLIRTFFVWSRKTGLKRGITIEHRTARTAPHLTQDKRLAWIRELVTGTAESLPYRVAGVLLLLYAQPLVRVAELKLSNTVLTPDGIASGSPTPRSPSRSRSQACSRSTSRRARTSAARTATATGSFPAPVPGDTSPRRRSWTALRDLGINLRGARNRAMRDLVSEIPAPVVASLLGYSDQVTQRHAQAAATPMAQYAALQSTSQRGSG</sequence>
<feature type="compositionally biased region" description="Low complexity" evidence="1">
    <location>
        <begin position="151"/>
        <end position="162"/>
    </location>
</feature>
<feature type="region of interest" description="Disordered" evidence="1">
    <location>
        <begin position="119"/>
        <end position="176"/>
    </location>
</feature>
<evidence type="ECO:0000313" key="3">
    <source>
        <dbReference type="Proteomes" id="UP001500622"/>
    </source>
</evidence>
<organism evidence="2 3">
    <name type="scientific">Georgenia halophila</name>
    <dbReference type="NCBI Taxonomy" id="620889"/>
    <lineage>
        <taxon>Bacteria</taxon>
        <taxon>Bacillati</taxon>
        <taxon>Actinomycetota</taxon>
        <taxon>Actinomycetes</taxon>
        <taxon>Micrococcales</taxon>
        <taxon>Bogoriellaceae</taxon>
        <taxon>Georgenia</taxon>
    </lineage>
</organism>
<name>A0ABP8L3H1_9MICO</name>
<reference evidence="3" key="1">
    <citation type="journal article" date="2019" name="Int. J. Syst. Evol. Microbiol.">
        <title>The Global Catalogue of Microorganisms (GCM) 10K type strain sequencing project: providing services to taxonomists for standard genome sequencing and annotation.</title>
        <authorList>
            <consortium name="The Broad Institute Genomics Platform"/>
            <consortium name="The Broad Institute Genome Sequencing Center for Infectious Disease"/>
            <person name="Wu L."/>
            <person name="Ma J."/>
        </authorList>
    </citation>
    <scope>NUCLEOTIDE SEQUENCE [LARGE SCALE GENOMIC DNA]</scope>
    <source>
        <strain evidence="3">JCM 17810</strain>
    </source>
</reference>
<gene>
    <name evidence="2" type="ORF">GCM10023169_14350</name>
</gene>
<dbReference type="Proteomes" id="UP001500622">
    <property type="component" value="Unassembled WGS sequence"/>
</dbReference>
<dbReference type="RefSeq" id="WP_345215566.1">
    <property type="nucleotide sequence ID" value="NZ_BAABGN010000005.1"/>
</dbReference>
<feature type="compositionally biased region" description="Low complexity" evidence="1">
    <location>
        <begin position="124"/>
        <end position="144"/>
    </location>
</feature>
<evidence type="ECO:0008006" key="4">
    <source>
        <dbReference type="Google" id="ProtNLM"/>
    </source>
</evidence>
<evidence type="ECO:0000313" key="2">
    <source>
        <dbReference type="EMBL" id="GAA4421423.1"/>
    </source>
</evidence>
<evidence type="ECO:0000256" key="1">
    <source>
        <dbReference type="SAM" id="MobiDB-lite"/>
    </source>
</evidence>
<protein>
    <recommendedName>
        <fullName evidence="4">Tyr recombinase domain-containing protein</fullName>
    </recommendedName>
</protein>
<proteinExistence type="predicted"/>
<comment type="caution">
    <text evidence="2">The sequence shown here is derived from an EMBL/GenBank/DDBJ whole genome shotgun (WGS) entry which is preliminary data.</text>
</comment>
<keyword evidence="3" id="KW-1185">Reference proteome</keyword>
<accession>A0ABP8L3H1</accession>
<dbReference type="EMBL" id="BAABGN010000005">
    <property type="protein sequence ID" value="GAA4421423.1"/>
    <property type="molecule type" value="Genomic_DNA"/>
</dbReference>